<protein>
    <recommendedName>
        <fullName evidence="6">Phage tail sheath family protein</fullName>
    </recommendedName>
</protein>
<dbReference type="Pfam" id="PF17482">
    <property type="entry name" value="Phage_sheath_1C"/>
    <property type="match status" value="1"/>
</dbReference>
<evidence type="ECO:0000313" key="5">
    <source>
        <dbReference type="Proteomes" id="UP001500683"/>
    </source>
</evidence>
<dbReference type="Pfam" id="PF04984">
    <property type="entry name" value="Phage_sheath_1"/>
    <property type="match status" value="1"/>
</dbReference>
<keyword evidence="5" id="KW-1185">Reference proteome</keyword>
<dbReference type="InterPro" id="IPR020287">
    <property type="entry name" value="Tail_sheath_C"/>
</dbReference>
<organism evidence="4 5">
    <name type="scientific">Actinomadura miaoliensis</name>
    <dbReference type="NCBI Taxonomy" id="430685"/>
    <lineage>
        <taxon>Bacteria</taxon>
        <taxon>Bacillati</taxon>
        <taxon>Actinomycetota</taxon>
        <taxon>Actinomycetes</taxon>
        <taxon>Streptosporangiales</taxon>
        <taxon>Thermomonosporaceae</taxon>
        <taxon>Actinomadura</taxon>
    </lineage>
</organism>
<evidence type="ECO:0000259" key="2">
    <source>
        <dbReference type="Pfam" id="PF04984"/>
    </source>
</evidence>
<reference evidence="5" key="1">
    <citation type="journal article" date="2019" name="Int. J. Syst. Evol. Microbiol.">
        <title>The Global Catalogue of Microorganisms (GCM) 10K type strain sequencing project: providing services to taxonomists for standard genome sequencing and annotation.</title>
        <authorList>
            <consortium name="The Broad Institute Genomics Platform"/>
            <consortium name="The Broad Institute Genome Sequencing Center for Infectious Disease"/>
            <person name="Wu L."/>
            <person name="Ma J."/>
        </authorList>
    </citation>
    <scope>NUCLEOTIDE SEQUENCE [LARGE SCALE GENOMIC DNA]</scope>
    <source>
        <strain evidence="5">JCM 16702</strain>
    </source>
</reference>
<dbReference type="PANTHER" id="PTHR35861:SF1">
    <property type="entry name" value="PHAGE TAIL SHEATH PROTEIN"/>
    <property type="match status" value="1"/>
</dbReference>
<dbReference type="Gene3D" id="3.40.50.11780">
    <property type="match status" value="2"/>
</dbReference>
<sequence>MPNPTYPGVYVQEVAGGARPIEAVSTSTPAFVGLAEMGPDDTALRVTSWIEYQRFYGSFVKPGYLAESVFQFFNNGGRQCYVVRVTRGDAAAASVTVQNTANPPVPGIVISARSKGAWANRLVLTTEDGSADPGNEFRISVRRQDDTALPEDLAGTPPLEVHDNLSMDPDAPNFVTQVLRANSDLIDAKVLSTNTSLQRGRHRGGKNPQLPLQERRSFLINVDNDGYQQVDLPDAVAASTDPAEIAAAIQTAVRNLTILKAGTPAAAFNAFTCTVEGTGADAALLLQSGTGADAATASKGSSVLVQPARRNDAAVRLRLGEGGGGVSQNALAVRRPPGIAALRLGVNARTGPVTDVRQGTDGTAAPSFTDAFPRLDQKTDFSLLAVPGENTPQLVDEGLRYCENRPLRDVFYLGEMARNYVTADAAETFRKRLTKPNSYGALYFPWIKALDPSGVSAEPVLLPPSGYIAGLYARIDANRGVWKAPAGTSASLGGAVGLAVELTDVDHGNLNPLGVNVIRRFPAAGIVAFGARTISSDPEWKYVPVRRMAIMLRVSVYHGIQWAVFEPNDEVLWAQLRQNIGAFMMTLFRQGAFQGATPSEAFFVKCDGETTTQADIDLGVVNVLLGFAPLKPAEFVVVKVSQQAGQAH</sequence>
<feature type="domain" description="Tail sheath protein C-terminal" evidence="3">
    <location>
        <begin position="535"/>
        <end position="641"/>
    </location>
</feature>
<dbReference type="InterPro" id="IPR035089">
    <property type="entry name" value="Phage_sheath_subtilisin"/>
</dbReference>
<proteinExistence type="inferred from homology"/>
<accession>A0ABP7WS56</accession>
<dbReference type="InterPro" id="IPR052042">
    <property type="entry name" value="Tail_sheath_structural"/>
</dbReference>
<evidence type="ECO:0000256" key="1">
    <source>
        <dbReference type="ARBA" id="ARBA00008005"/>
    </source>
</evidence>
<evidence type="ECO:0008006" key="6">
    <source>
        <dbReference type="Google" id="ProtNLM"/>
    </source>
</evidence>
<evidence type="ECO:0000313" key="4">
    <source>
        <dbReference type="EMBL" id="GAA4095496.1"/>
    </source>
</evidence>
<comment type="caution">
    <text evidence="4">The sequence shown here is derived from an EMBL/GenBank/DDBJ whole genome shotgun (WGS) entry which is preliminary data.</text>
</comment>
<name>A0ABP7WS56_9ACTN</name>
<evidence type="ECO:0000259" key="3">
    <source>
        <dbReference type="Pfam" id="PF17482"/>
    </source>
</evidence>
<dbReference type="PANTHER" id="PTHR35861">
    <property type="match status" value="1"/>
</dbReference>
<comment type="similarity">
    <text evidence="1">Belongs to the myoviridae tail sheath protein family.</text>
</comment>
<dbReference type="EMBL" id="BAAAZG010000052">
    <property type="protein sequence ID" value="GAA4095496.1"/>
    <property type="molecule type" value="Genomic_DNA"/>
</dbReference>
<dbReference type="Proteomes" id="UP001500683">
    <property type="component" value="Unassembled WGS sequence"/>
</dbReference>
<dbReference type="RefSeq" id="WP_344955846.1">
    <property type="nucleotide sequence ID" value="NZ_BAAAZG010000052.1"/>
</dbReference>
<gene>
    <name evidence="4" type="ORF">GCM10022214_68240</name>
</gene>
<feature type="domain" description="Tail sheath protein subtilisin-like" evidence="2">
    <location>
        <begin position="377"/>
        <end position="533"/>
    </location>
</feature>